<dbReference type="PROSITE" id="PS50126">
    <property type="entry name" value="S1"/>
    <property type="match status" value="5"/>
</dbReference>
<dbReference type="OrthoDB" id="412781at2759"/>
<evidence type="ECO:0000256" key="2">
    <source>
        <dbReference type="ARBA" id="ARBA00022552"/>
    </source>
</evidence>
<dbReference type="GO" id="GO:0006364">
    <property type="term" value="P:rRNA processing"/>
    <property type="evidence" value="ECO:0007669"/>
    <property type="project" value="UniProtKB-KW"/>
</dbReference>
<evidence type="ECO:0000259" key="4">
    <source>
        <dbReference type="PROSITE" id="PS50126"/>
    </source>
</evidence>
<evidence type="ECO:0000313" key="5">
    <source>
        <dbReference type="EMBL" id="GMH54743.1"/>
    </source>
</evidence>
<dbReference type="EMBL" id="BRXW01000437">
    <property type="protein sequence ID" value="GMH54743.1"/>
    <property type="molecule type" value="Genomic_DNA"/>
</dbReference>
<keyword evidence="2" id="KW-0698">rRNA processing</keyword>
<dbReference type="InterPro" id="IPR003029">
    <property type="entry name" value="S1_domain"/>
</dbReference>
<accession>A0A9W6ZPF4</accession>
<dbReference type="InterPro" id="IPR045209">
    <property type="entry name" value="Rrp5"/>
</dbReference>
<dbReference type="InterPro" id="IPR012340">
    <property type="entry name" value="NA-bd_OB-fold"/>
</dbReference>
<sequence length="1623" mass="180104">MSAFPRGGAVTPPTPEAKSEGATTNNSTDFLFGSSDNGDKKRSKKRSRDVVVDRDSKVEKHFGGGGVQHFDSKKPPTILSLTISSLTPSTKVFGYVKTHISPSLTLISLQNMLTGYVLRKDNEPPLSSTLPLGTFQQFSIVSIDKVQKRIQLSPSTTLINRGITSDQLCVGFVLKGTVKSEEDHGHIIDCKIQGTSSFLPSKFNSKTLSINGDYNFKIKSYNEKSKQITFTTEIENETSVIPNHVSPTASAHTIKSLLPGQKVKFLITSLSRNGLLIQFQNIHASIHLNDLAPDPEWRPKFKALKGQELSGVVTLVDSKSQIVRVSMLHHILSPTPKLSLPPLGSVIKNLKVLRYDTKIGATLHGDKKPYLIFIHEGDAHDTKEAKEVFKEGKSSPNVRVIGFSEYANVVRASSKKTVLEAEVLNTSDVEVGMKIQCEIVKIVEGGLIVNLGNNVKGLLRNEQAYDIPRSELGKEYGLGNKILMRVLTVKNDKVYLTAKKSLVQLKNVYSDMEIKEDNKTMGYISNVTSSGVTVRFFGKATGMCSFTRLRAELGVEDIQESYKEGMVVRCRILGVKKGKVFNVSLDMGRKEGEEVEEEYVVEVGEVLRNVKIEGRGEKGYEIIHKGVEMRLPYEQINDEGEVDTGLKVNEVIKKVMIVEKERKYPHTPILTAKEGITKAFNTPSRLSELKLGDEVVGWVCNKTSKGSFVRFCNYITGICPTIKGGGEFNLNQTVTVKITSLNVSDPKNPKILLTPVKEGKKRKVIKLKKGVEVGRVEVVDIKKERVNVRLLDGRCGASRLRIHYSNYLKQGDKDNKKSNKTEEEEEEIGANHVFADLKVGSVISNVRVLKMDEVEGVTYVDLGNKEQESDPSETSKFLTGVIEQIVPNRGMFVCLSPGVKGWLSGLEIDAPTSTLNELSSNFHEGQMLKVRVTKNEDNKINLSTFKKSTSANKQLKVGGTLNVRVNRGLKEYDAPALMVEIREGKVGRIGLEELKEEEEWSNMPLAKGYENGVYISAKVLTVEPTIKLSLRASPSDNEEVKKGTILKGYVKSTTKKGCYIKLRSGLEARCLLKDLSDVFIADPMESFKAGRMVKCIVLKREKDKIDVSLRESLMNGEVLSFDDITLGDKLPGEVVRVESYGVFIKILSSDVTGLCHVSELSDEFVEDIAGLYDLGDVVLCKVLGVGKEGEKGKVSLGLKKSYFDDDMDEEEEEDDEGESSSSSEEEEEEGESSDEGIKPMETDSEDEDYVKNLVEKMEKEENDNDDDEEESDDDDEDEESGDDSDSDSDSDKPIGFDFNGENKVDSDSDSDDDTDEPKQKKKKKLNMSDIDARELALASGDADSNPESPSDFERLLLASPNDSTVWIKYMAYHLGLNNPGDARKVGLKAIKRIPGTEEEEKLNVFMALVSLEVNFGDSESVKRAISDASKSNDVEKVALRSGEILTNFGLGKTDKKEKEAALALADGHFKSYLKKLKQSVGFWLGYMKHLLKTARGSDASDLLKRSLKSLPKHEHMGVSVKFANLEFEEGSVERGRTIFETILSEYKKKLDIWFVYADREVKSGNVEEARGIFKRLAEEGGRGDKQMKSVFKKWYQFEESVGGGGEGAERVKVLAREYVEKNM</sequence>
<dbReference type="Pfam" id="PF00575">
    <property type="entry name" value="S1"/>
    <property type="match status" value="2"/>
</dbReference>
<comment type="caution">
    <text evidence="5">The sequence shown here is derived from an EMBL/GenBank/DDBJ whole genome shotgun (WGS) entry which is preliminary data.</text>
</comment>
<feature type="domain" description="S1 motif" evidence="4">
    <location>
        <begin position="1043"/>
        <end position="1110"/>
    </location>
</feature>
<dbReference type="SUPFAM" id="SSF50249">
    <property type="entry name" value="Nucleic acid-binding proteins"/>
    <property type="match status" value="7"/>
</dbReference>
<feature type="domain" description="S1 motif" evidence="4">
    <location>
        <begin position="875"/>
        <end position="945"/>
    </location>
</feature>
<proteinExistence type="predicted"/>
<feature type="compositionally biased region" description="Acidic residues" evidence="3">
    <location>
        <begin position="1260"/>
        <end position="1288"/>
    </location>
</feature>
<comment type="subcellular location">
    <subcellularLocation>
        <location evidence="1">Nucleus</location>
        <location evidence="1">Nucleolus</location>
    </subcellularLocation>
</comment>
<gene>
    <name evidence="5" type="ORF">TrLO_g10989</name>
</gene>
<dbReference type="Proteomes" id="UP001165122">
    <property type="component" value="Unassembled WGS sequence"/>
</dbReference>
<feature type="domain" description="S1 motif" evidence="4">
    <location>
        <begin position="432"/>
        <end position="499"/>
    </location>
</feature>
<feature type="compositionally biased region" description="Basic and acidic residues" evidence="3">
    <location>
        <begin position="1289"/>
        <end position="1306"/>
    </location>
</feature>
<dbReference type="SUPFAM" id="SSF48452">
    <property type="entry name" value="TPR-like"/>
    <property type="match status" value="1"/>
</dbReference>
<protein>
    <recommendedName>
        <fullName evidence="4">S1 motif domain-containing protein</fullName>
    </recommendedName>
</protein>
<dbReference type="Gene3D" id="1.25.40.10">
    <property type="entry name" value="Tetratricopeptide repeat domain"/>
    <property type="match status" value="2"/>
</dbReference>
<dbReference type="PANTHER" id="PTHR23270:SF10">
    <property type="entry name" value="PROTEIN RRP5 HOMOLOG"/>
    <property type="match status" value="1"/>
</dbReference>
<feature type="compositionally biased region" description="Basic and acidic residues" evidence="3">
    <location>
        <begin position="1249"/>
        <end position="1259"/>
    </location>
</feature>
<dbReference type="InterPro" id="IPR003107">
    <property type="entry name" value="HAT"/>
</dbReference>
<reference evidence="6" key="1">
    <citation type="journal article" date="2023" name="Commun. Biol.">
        <title>Genome analysis of Parmales, the sister group of diatoms, reveals the evolutionary specialization of diatoms from phago-mixotrophs to photoautotrophs.</title>
        <authorList>
            <person name="Ban H."/>
            <person name="Sato S."/>
            <person name="Yoshikawa S."/>
            <person name="Yamada K."/>
            <person name="Nakamura Y."/>
            <person name="Ichinomiya M."/>
            <person name="Sato N."/>
            <person name="Blanc-Mathieu R."/>
            <person name="Endo H."/>
            <person name="Kuwata A."/>
            <person name="Ogata H."/>
        </authorList>
    </citation>
    <scope>NUCLEOTIDE SEQUENCE [LARGE SCALE GENOMIC DNA]</scope>
    <source>
        <strain evidence="6">NIES 3700</strain>
    </source>
</reference>
<dbReference type="GO" id="GO:0003723">
    <property type="term" value="F:RNA binding"/>
    <property type="evidence" value="ECO:0007669"/>
    <property type="project" value="TreeGrafter"/>
</dbReference>
<feature type="compositionally biased region" description="Basic and acidic residues" evidence="3">
    <location>
        <begin position="48"/>
        <end position="62"/>
    </location>
</feature>
<evidence type="ECO:0000256" key="3">
    <source>
        <dbReference type="SAM" id="MobiDB-lite"/>
    </source>
</evidence>
<name>A0A9W6ZPF4_9STRA</name>
<feature type="compositionally biased region" description="Acidic residues" evidence="3">
    <location>
        <begin position="1204"/>
        <end position="1234"/>
    </location>
</feature>
<keyword evidence="6" id="KW-1185">Reference proteome</keyword>
<feature type="domain" description="S1 motif" evidence="4">
    <location>
        <begin position="1127"/>
        <end position="1199"/>
    </location>
</feature>
<dbReference type="SMART" id="SM00386">
    <property type="entry name" value="HAT"/>
    <property type="match status" value="2"/>
</dbReference>
<dbReference type="Gene3D" id="2.40.50.140">
    <property type="entry name" value="Nucleic acid-binding proteins"/>
    <property type="match status" value="6"/>
</dbReference>
<evidence type="ECO:0000313" key="6">
    <source>
        <dbReference type="Proteomes" id="UP001165122"/>
    </source>
</evidence>
<evidence type="ECO:0000256" key="1">
    <source>
        <dbReference type="ARBA" id="ARBA00004604"/>
    </source>
</evidence>
<feature type="region of interest" description="Disordered" evidence="3">
    <location>
        <begin position="1202"/>
        <end position="1329"/>
    </location>
</feature>
<feature type="region of interest" description="Disordered" evidence="3">
    <location>
        <begin position="1"/>
        <end position="69"/>
    </location>
</feature>
<feature type="domain" description="S1 motif" evidence="4">
    <location>
        <begin position="517"/>
        <end position="590"/>
    </location>
</feature>
<dbReference type="FunFam" id="2.40.50.140:FF:000103">
    <property type="entry name" value="protein RRP5 homolog"/>
    <property type="match status" value="1"/>
</dbReference>
<dbReference type="GO" id="GO:0032040">
    <property type="term" value="C:small-subunit processome"/>
    <property type="evidence" value="ECO:0007669"/>
    <property type="project" value="TreeGrafter"/>
</dbReference>
<dbReference type="InterPro" id="IPR011990">
    <property type="entry name" value="TPR-like_helical_dom_sf"/>
</dbReference>
<organism evidence="5 6">
    <name type="scientific">Triparma laevis f. longispina</name>
    <dbReference type="NCBI Taxonomy" id="1714387"/>
    <lineage>
        <taxon>Eukaryota</taxon>
        <taxon>Sar</taxon>
        <taxon>Stramenopiles</taxon>
        <taxon>Ochrophyta</taxon>
        <taxon>Bolidophyceae</taxon>
        <taxon>Parmales</taxon>
        <taxon>Triparmaceae</taxon>
        <taxon>Triparma</taxon>
    </lineage>
</organism>
<dbReference type="PANTHER" id="PTHR23270">
    <property type="entry name" value="PROGRAMMED CELL DEATH PROTEIN 11 PRE-RRNA PROCESSING PROTEIN RRP5"/>
    <property type="match status" value="1"/>
</dbReference>
<dbReference type="SMART" id="SM00316">
    <property type="entry name" value="S1"/>
    <property type="match status" value="8"/>
</dbReference>